<evidence type="ECO:0000313" key="2">
    <source>
        <dbReference type="EMBL" id="GFR52991.1"/>
    </source>
</evidence>
<sequence length="116" mass="11888">MSYIQRVCQSSSLRQAAAAWRTGVTQLSAARVAMVASQRFAAAPTYSAAPAPVSGFSSSPTISTSFAASGVQSTSSSSTAVEGSDSGEAGNSLGGASHSEKLSHGSKSLRRRRKRF</sequence>
<dbReference type="AlphaFoldDB" id="A0AAD3E3E3"/>
<organism evidence="2 3">
    <name type="scientific">Astrephomene gubernaculifera</name>
    <dbReference type="NCBI Taxonomy" id="47775"/>
    <lineage>
        <taxon>Eukaryota</taxon>
        <taxon>Viridiplantae</taxon>
        <taxon>Chlorophyta</taxon>
        <taxon>core chlorophytes</taxon>
        <taxon>Chlorophyceae</taxon>
        <taxon>CS clade</taxon>
        <taxon>Chlamydomonadales</taxon>
        <taxon>Astrephomenaceae</taxon>
        <taxon>Astrephomene</taxon>
    </lineage>
</organism>
<gene>
    <name evidence="2" type="ORF">Agub_g15681</name>
</gene>
<feature type="compositionally biased region" description="Basic residues" evidence="1">
    <location>
        <begin position="107"/>
        <end position="116"/>
    </location>
</feature>
<evidence type="ECO:0000256" key="1">
    <source>
        <dbReference type="SAM" id="MobiDB-lite"/>
    </source>
</evidence>
<feature type="region of interest" description="Disordered" evidence="1">
    <location>
        <begin position="67"/>
        <end position="116"/>
    </location>
</feature>
<dbReference type="EMBL" id="BMAR01000081">
    <property type="protein sequence ID" value="GFR52991.1"/>
    <property type="molecule type" value="Genomic_DNA"/>
</dbReference>
<proteinExistence type="predicted"/>
<keyword evidence="3" id="KW-1185">Reference proteome</keyword>
<feature type="compositionally biased region" description="Low complexity" evidence="1">
    <location>
        <begin position="67"/>
        <end position="87"/>
    </location>
</feature>
<reference evidence="2 3" key="1">
    <citation type="journal article" date="2021" name="Sci. Rep.">
        <title>Genome sequencing of the multicellular alga Astrephomene provides insights into convergent evolution of germ-soma differentiation.</title>
        <authorList>
            <person name="Yamashita S."/>
            <person name="Yamamoto K."/>
            <person name="Matsuzaki R."/>
            <person name="Suzuki S."/>
            <person name="Yamaguchi H."/>
            <person name="Hirooka S."/>
            <person name="Minakuchi Y."/>
            <person name="Miyagishima S."/>
            <person name="Kawachi M."/>
            <person name="Toyoda A."/>
            <person name="Nozaki H."/>
        </authorList>
    </citation>
    <scope>NUCLEOTIDE SEQUENCE [LARGE SCALE GENOMIC DNA]</scope>
    <source>
        <strain evidence="2 3">NIES-4017</strain>
    </source>
</reference>
<name>A0AAD3E3E3_9CHLO</name>
<comment type="caution">
    <text evidence="2">The sequence shown here is derived from an EMBL/GenBank/DDBJ whole genome shotgun (WGS) entry which is preliminary data.</text>
</comment>
<accession>A0AAD3E3E3</accession>
<dbReference type="Proteomes" id="UP001054857">
    <property type="component" value="Unassembled WGS sequence"/>
</dbReference>
<protein>
    <submittedName>
        <fullName evidence="2">Uncharacterized protein</fullName>
    </submittedName>
</protein>
<evidence type="ECO:0000313" key="3">
    <source>
        <dbReference type="Proteomes" id="UP001054857"/>
    </source>
</evidence>